<dbReference type="OrthoDB" id="1862401at2759"/>
<dbReference type="STRING" id="93759.A0A1R3HU05"/>
<sequence length="448" mass="50164">MGDVRIICSSIVKAVNQREPTRIELTPWDLILLPFTQNQKGLIFLKPKPQATENALIIHHLKTTLSLTLHYFPPLAGRLATTQHQLDDTISYFIDCNNAGALFIHATADAYTLSDIIKPLYIPPFVHSFFPLNGLRNHQGVDNPLLGIQVTLLADAIFIGCTINHCVVDGSSFWHFFNLWSEISRCSDPQLRLPVFKRWSPHHLPIRIPKSHLEQVCTKAKKARLLHEHDDPDVQERVFHFTRENIAKLKAKANAEVGTNNISSLQALLSHIWRSVIRNTTNCDGDVETGCVIAIGTRHRFQELPGNGNYFGNAMMGGFVTMKSKELLNQGVGNAAWQINKTIATMTEESIKKFLASWTASPRLVTMDSRKNKYVLVTNNSPRFNVYGNDFGWGKPIAVRSGMENKSDGKITLYCGAKEGSIDIEACLPLQTLEAMATDQEFMDTVTV</sequence>
<proteinExistence type="predicted"/>
<keyword evidence="3" id="KW-1185">Reference proteome</keyword>
<protein>
    <submittedName>
        <fullName evidence="2">Transferase</fullName>
    </submittedName>
</protein>
<dbReference type="Gene3D" id="3.30.559.10">
    <property type="entry name" value="Chloramphenicol acetyltransferase-like domain"/>
    <property type="match status" value="2"/>
</dbReference>
<dbReference type="InterPro" id="IPR023213">
    <property type="entry name" value="CAT-like_dom_sf"/>
</dbReference>
<dbReference type="GO" id="GO:0016740">
    <property type="term" value="F:transferase activity"/>
    <property type="evidence" value="ECO:0007669"/>
    <property type="project" value="UniProtKB-KW"/>
</dbReference>
<keyword evidence="1 2" id="KW-0808">Transferase</keyword>
<organism evidence="2 3">
    <name type="scientific">Corchorus olitorius</name>
    <dbReference type="NCBI Taxonomy" id="93759"/>
    <lineage>
        <taxon>Eukaryota</taxon>
        <taxon>Viridiplantae</taxon>
        <taxon>Streptophyta</taxon>
        <taxon>Embryophyta</taxon>
        <taxon>Tracheophyta</taxon>
        <taxon>Spermatophyta</taxon>
        <taxon>Magnoliopsida</taxon>
        <taxon>eudicotyledons</taxon>
        <taxon>Gunneridae</taxon>
        <taxon>Pentapetalae</taxon>
        <taxon>rosids</taxon>
        <taxon>malvids</taxon>
        <taxon>Malvales</taxon>
        <taxon>Malvaceae</taxon>
        <taxon>Grewioideae</taxon>
        <taxon>Apeibeae</taxon>
        <taxon>Corchorus</taxon>
    </lineage>
</organism>
<dbReference type="InterPro" id="IPR051283">
    <property type="entry name" value="Sec_Metabolite_Acyltrans"/>
</dbReference>
<gene>
    <name evidence="2" type="ORF">COLO4_26939</name>
</gene>
<evidence type="ECO:0000313" key="3">
    <source>
        <dbReference type="Proteomes" id="UP000187203"/>
    </source>
</evidence>
<accession>A0A1R3HU05</accession>
<dbReference type="AlphaFoldDB" id="A0A1R3HU05"/>
<dbReference type="PANTHER" id="PTHR31896">
    <property type="entry name" value="FAMILY REGULATORY PROTEIN, PUTATIVE (AFU_ORTHOLOGUE AFUA_3G14730)-RELATED"/>
    <property type="match status" value="1"/>
</dbReference>
<comment type="caution">
    <text evidence="2">The sequence shown here is derived from an EMBL/GenBank/DDBJ whole genome shotgun (WGS) entry which is preliminary data.</text>
</comment>
<name>A0A1R3HU05_9ROSI</name>
<dbReference type="PANTHER" id="PTHR31896:SF75">
    <property type="entry name" value="HXXXD-TYPE ACYL-TRANSFERASE FAMILY PROTEIN"/>
    <property type="match status" value="1"/>
</dbReference>
<dbReference type="Pfam" id="PF02458">
    <property type="entry name" value="Transferase"/>
    <property type="match status" value="1"/>
</dbReference>
<evidence type="ECO:0000256" key="1">
    <source>
        <dbReference type="ARBA" id="ARBA00022679"/>
    </source>
</evidence>
<dbReference type="Proteomes" id="UP000187203">
    <property type="component" value="Unassembled WGS sequence"/>
</dbReference>
<dbReference type="EMBL" id="AWUE01019403">
    <property type="protein sequence ID" value="OMO73651.1"/>
    <property type="molecule type" value="Genomic_DNA"/>
</dbReference>
<reference evidence="3" key="1">
    <citation type="submission" date="2013-09" db="EMBL/GenBank/DDBJ databases">
        <title>Corchorus olitorius genome sequencing.</title>
        <authorList>
            <person name="Alam M."/>
            <person name="Haque M.S."/>
            <person name="Islam M.S."/>
            <person name="Emdad E.M."/>
            <person name="Islam M.M."/>
            <person name="Ahmed B."/>
            <person name="Halim A."/>
            <person name="Hossen Q.M.M."/>
            <person name="Hossain M.Z."/>
            <person name="Ahmed R."/>
            <person name="Khan M.M."/>
            <person name="Islam R."/>
            <person name="Rashid M.M."/>
            <person name="Khan S.A."/>
            <person name="Rahman M.S."/>
            <person name="Alam M."/>
            <person name="Yahiya A.S."/>
            <person name="Khan M.S."/>
            <person name="Azam M.S."/>
            <person name="Haque T."/>
            <person name="Lashkar M.Z.H."/>
            <person name="Akhand A.I."/>
            <person name="Morshed G."/>
            <person name="Roy S."/>
            <person name="Uddin K.S."/>
            <person name="Rabeya T."/>
            <person name="Hossain A.S."/>
            <person name="Chowdhury A."/>
            <person name="Snigdha A.R."/>
            <person name="Mortoza M.S."/>
            <person name="Matin S.A."/>
            <person name="Hoque S.M.E."/>
            <person name="Islam M.K."/>
            <person name="Roy D.K."/>
            <person name="Haider R."/>
            <person name="Moosa M.M."/>
            <person name="Elias S.M."/>
            <person name="Hasan A.M."/>
            <person name="Jahan S."/>
            <person name="Shafiuddin M."/>
            <person name="Mahmood N."/>
            <person name="Shommy N.S."/>
        </authorList>
    </citation>
    <scope>NUCLEOTIDE SEQUENCE [LARGE SCALE GENOMIC DNA]</scope>
    <source>
        <strain evidence="3">cv. O-4</strain>
    </source>
</reference>
<evidence type="ECO:0000313" key="2">
    <source>
        <dbReference type="EMBL" id="OMO73651.1"/>
    </source>
</evidence>